<sequence>MTNKIRLGFVGANVHSTWASQSHFPALMASPDIELTAVCTTRPESAEEARQAFGAKFAFHDFRAMATSPEIDAVAVVVRVPSHYEPTKAAIEAGKHVLTEWPLGRTTAEAEELAALAQAHGVQTAVGLQSRVSPALLFIKEQIEAGYVGEVLSCHVTTMRDGALERPSSRTWQRDASLGANPLTIATGHVIDALRFVVGDFTRVAGMVTTQAPQWYETDTQQWVEVTSPDNIRVSGQLESGASASVHVAAVPWAGSGFRMEIYGREGTIVATGSVSSQRGEMLRVQGARGSHELRDLDLPEHFIYVPADFPRGDPFNIGQLYALFAEAIRTGQSRLPTFDTAVDLHRFIDTIKQSSDTGQALPVT</sequence>
<evidence type="ECO:0000313" key="4">
    <source>
        <dbReference type="EMBL" id="ETW99031.1"/>
    </source>
</evidence>
<keyword evidence="5" id="KW-1185">Reference proteome</keyword>
<name>W4LNR1_ENTF1</name>
<proteinExistence type="predicted"/>
<organism evidence="4 5">
    <name type="scientific">Entotheonella factor</name>
    <dbReference type="NCBI Taxonomy" id="1429438"/>
    <lineage>
        <taxon>Bacteria</taxon>
        <taxon>Pseudomonadati</taxon>
        <taxon>Nitrospinota/Tectimicrobiota group</taxon>
        <taxon>Candidatus Tectimicrobiota</taxon>
        <taxon>Candidatus Entotheonellia</taxon>
        <taxon>Candidatus Entotheonellales</taxon>
        <taxon>Candidatus Entotheonellaceae</taxon>
        <taxon>Candidatus Entotheonella</taxon>
    </lineage>
</organism>
<evidence type="ECO:0000259" key="2">
    <source>
        <dbReference type="Pfam" id="PF01408"/>
    </source>
</evidence>
<reference evidence="4 5" key="1">
    <citation type="journal article" date="2014" name="Nature">
        <title>An environmental bacterial taxon with a large and distinct metabolic repertoire.</title>
        <authorList>
            <person name="Wilson M.C."/>
            <person name="Mori T."/>
            <person name="Ruckert C."/>
            <person name="Uria A.R."/>
            <person name="Helf M.J."/>
            <person name="Takada K."/>
            <person name="Gernert C."/>
            <person name="Steffens U.A."/>
            <person name="Heycke N."/>
            <person name="Schmitt S."/>
            <person name="Rinke C."/>
            <person name="Helfrich E.J."/>
            <person name="Brachmann A.O."/>
            <person name="Gurgui C."/>
            <person name="Wakimoto T."/>
            <person name="Kracht M."/>
            <person name="Crusemann M."/>
            <person name="Hentschel U."/>
            <person name="Abe I."/>
            <person name="Matsunaga S."/>
            <person name="Kalinowski J."/>
            <person name="Takeyama H."/>
            <person name="Piel J."/>
        </authorList>
    </citation>
    <scope>NUCLEOTIDE SEQUENCE [LARGE SCALE GENOMIC DNA]</scope>
    <source>
        <strain evidence="5">TSY1</strain>
    </source>
</reference>
<gene>
    <name evidence="4" type="ORF">ETSY1_16490</name>
</gene>
<dbReference type="GO" id="GO:0000166">
    <property type="term" value="F:nucleotide binding"/>
    <property type="evidence" value="ECO:0007669"/>
    <property type="project" value="InterPro"/>
</dbReference>
<dbReference type="InterPro" id="IPR055080">
    <property type="entry name" value="Gal80p-like_C"/>
</dbReference>
<protein>
    <recommendedName>
        <fullName evidence="6">Oxidoreductase</fullName>
    </recommendedName>
</protein>
<dbReference type="InterPro" id="IPR036291">
    <property type="entry name" value="NAD(P)-bd_dom_sf"/>
</dbReference>
<dbReference type="InterPro" id="IPR000683">
    <property type="entry name" value="Gfo/Idh/MocA-like_OxRdtase_N"/>
</dbReference>
<dbReference type="Gene3D" id="3.40.50.720">
    <property type="entry name" value="NAD(P)-binding Rossmann-like Domain"/>
    <property type="match status" value="1"/>
</dbReference>
<dbReference type="SUPFAM" id="SSF55347">
    <property type="entry name" value="Glyceraldehyde-3-phosphate dehydrogenase-like, C-terminal domain"/>
    <property type="match status" value="1"/>
</dbReference>
<dbReference type="Gene3D" id="3.30.360.10">
    <property type="entry name" value="Dihydrodipicolinate Reductase, domain 2"/>
    <property type="match status" value="1"/>
</dbReference>
<dbReference type="AlphaFoldDB" id="W4LNR1"/>
<dbReference type="SUPFAM" id="SSF51735">
    <property type="entry name" value="NAD(P)-binding Rossmann-fold domains"/>
    <property type="match status" value="1"/>
</dbReference>
<dbReference type="InterPro" id="IPR050463">
    <property type="entry name" value="Gfo/Idh/MocA_oxidrdct_glycsds"/>
</dbReference>
<evidence type="ECO:0000259" key="3">
    <source>
        <dbReference type="Pfam" id="PF22685"/>
    </source>
</evidence>
<feature type="domain" description="Gal80p-like C-terminal" evidence="3">
    <location>
        <begin position="134"/>
        <end position="272"/>
    </location>
</feature>
<comment type="caution">
    <text evidence="4">The sequence shown here is derived from an EMBL/GenBank/DDBJ whole genome shotgun (WGS) entry which is preliminary data.</text>
</comment>
<keyword evidence="1" id="KW-0560">Oxidoreductase</keyword>
<dbReference type="Pfam" id="PF01408">
    <property type="entry name" value="GFO_IDH_MocA"/>
    <property type="match status" value="1"/>
</dbReference>
<dbReference type="EMBL" id="AZHW01000489">
    <property type="protein sequence ID" value="ETW99031.1"/>
    <property type="molecule type" value="Genomic_DNA"/>
</dbReference>
<dbReference type="HOGENOM" id="CLU_023194_25_0_7"/>
<dbReference type="Proteomes" id="UP000019141">
    <property type="component" value="Unassembled WGS sequence"/>
</dbReference>
<dbReference type="GO" id="GO:0016491">
    <property type="term" value="F:oxidoreductase activity"/>
    <property type="evidence" value="ECO:0007669"/>
    <property type="project" value="UniProtKB-KW"/>
</dbReference>
<dbReference type="Pfam" id="PF22685">
    <property type="entry name" value="Gal80p_C-like"/>
    <property type="match status" value="1"/>
</dbReference>
<evidence type="ECO:0008006" key="6">
    <source>
        <dbReference type="Google" id="ProtNLM"/>
    </source>
</evidence>
<feature type="domain" description="Gfo/Idh/MocA-like oxidoreductase N-terminal" evidence="2">
    <location>
        <begin position="5"/>
        <end position="127"/>
    </location>
</feature>
<evidence type="ECO:0000256" key="1">
    <source>
        <dbReference type="ARBA" id="ARBA00023002"/>
    </source>
</evidence>
<dbReference type="PANTHER" id="PTHR43818">
    <property type="entry name" value="BCDNA.GH03377"/>
    <property type="match status" value="1"/>
</dbReference>
<evidence type="ECO:0000313" key="5">
    <source>
        <dbReference type="Proteomes" id="UP000019141"/>
    </source>
</evidence>
<accession>W4LNR1</accession>
<dbReference type="PANTHER" id="PTHR43818:SF11">
    <property type="entry name" value="BCDNA.GH03377"/>
    <property type="match status" value="1"/>
</dbReference>